<reference evidence="5 6" key="1">
    <citation type="submission" date="2022-08" db="EMBL/GenBank/DDBJ databases">
        <title>Bacterial and archaeal communities from various locations to study Microbial Dark Matter (Phase II).</title>
        <authorList>
            <person name="Stepanauskas R."/>
        </authorList>
    </citation>
    <scope>NUCLEOTIDE SEQUENCE [LARGE SCALE GENOMIC DNA]</scope>
    <source>
        <strain evidence="5 6">PD1</strain>
    </source>
</reference>
<gene>
    <name evidence="5" type="ORF">M2350_000963</name>
</gene>
<comment type="similarity">
    <text evidence="3">Belongs to the UDP-glucose/GDP-mannose dehydrogenase family.</text>
</comment>
<accession>A0ABT2EKV2</accession>
<name>A0ABT2EKV2_9BACT</name>
<dbReference type="InterPro" id="IPR017476">
    <property type="entry name" value="UDP-Glc/GDP-Man"/>
</dbReference>
<protein>
    <submittedName>
        <fullName evidence="5">UDP-N-acetyl-D-glucosamine dehydrogenase</fullName>
        <ecNumber evidence="5">1.1.1.136</ecNumber>
    </submittedName>
</protein>
<dbReference type="NCBIfam" id="TIGR03026">
    <property type="entry name" value="NDP-sugDHase"/>
    <property type="match status" value="1"/>
</dbReference>
<dbReference type="SUPFAM" id="SSF52413">
    <property type="entry name" value="UDP-glucose/GDP-mannose dehydrogenase C-terminal domain"/>
    <property type="match status" value="1"/>
</dbReference>
<evidence type="ECO:0000256" key="1">
    <source>
        <dbReference type="ARBA" id="ARBA00023002"/>
    </source>
</evidence>
<dbReference type="PANTHER" id="PTHR43491:SF1">
    <property type="entry name" value="UDP-N-ACETYL-D-MANNOSAMINE DEHYDROGENASE"/>
    <property type="match status" value="1"/>
</dbReference>
<dbReference type="InterPro" id="IPR001732">
    <property type="entry name" value="UDP-Glc/GDP-Man_DH_N"/>
</dbReference>
<dbReference type="Pfam" id="PF00984">
    <property type="entry name" value="UDPG_MGDP_dh"/>
    <property type="match status" value="1"/>
</dbReference>
<dbReference type="SUPFAM" id="SSF51735">
    <property type="entry name" value="NAD(P)-binding Rossmann-fold domains"/>
    <property type="match status" value="1"/>
</dbReference>
<dbReference type="RefSeq" id="WP_259094523.1">
    <property type="nucleotide sequence ID" value="NZ_CP130454.1"/>
</dbReference>
<dbReference type="InterPro" id="IPR014026">
    <property type="entry name" value="UDP-Glc/GDP-Man_DH_dimer"/>
</dbReference>
<evidence type="ECO:0000256" key="3">
    <source>
        <dbReference type="PIRNR" id="PIRNR000124"/>
    </source>
</evidence>
<sequence length="423" mass="47059">MEWRDETVGIIGLGYVGLPLAIAFAESGATVVGVDVSQERVQSLKQGCSYLTDVSDEEIASVLGRFHPTTDYSALRECDAVIICVPTPLAKTGEPDISYILSAAEDFRPYLRRGMLVVLESTTYPGTTEELLKPMLEETGLKAGVDFNLAFSPERIDPSNKQWTLKNTPKIVGGLTPECTMRAKALYERVVDDVYPVSSPKVAEMTKLLENTFRAVNIALVNEFAILCRRMGISVWEVIDAASTKPFGFMRFEPGPGIGGHCIPIDPLYLAWKAREFNHEARFIRIADAINRQMPEYVVSLISDALNDHGKPLRGSRILLLGIAYKPEVNDYRESPGLALIELLQRKGSHVCYHDPYVLEVHHNGWVMKSVELTEDELAKSDCVVIVTAHKCYDWGWVVAHSPLVVDTRGVTRKMNAHNVVRL</sequence>
<evidence type="ECO:0000313" key="5">
    <source>
        <dbReference type="EMBL" id="MCS3918563.1"/>
    </source>
</evidence>
<dbReference type="Proteomes" id="UP001204798">
    <property type="component" value="Unassembled WGS sequence"/>
</dbReference>
<dbReference type="InterPro" id="IPR014027">
    <property type="entry name" value="UDP-Glc/GDP-Man_DH_C"/>
</dbReference>
<evidence type="ECO:0000313" key="6">
    <source>
        <dbReference type="Proteomes" id="UP001204798"/>
    </source>
</evidence>
<dbReference type="InterPro" id="IPR008927">
    <property type="entry name" value="6-PGluconate_DH-like_C_sf"/>
</dbReference>
<dbReference type="PANTHER" id="PTHR43491">
    <property type="entry name" value="UDP-N-ACETYL-D-MANNOSAMINE DEHYDROGENASE"/>
    <property type="match status" value="1"/>
</dbReference>
<dbReference type="InterPro" id="IPR036220">
    <property type="entry name" value="UDP-Glc/GDP-Man_DH_C_sf"/>
</dbReference>
<proteinExistence type="inferred from homology"/>
<dbReference type="EC" id="1.1.1.136" evidence="5"/>
<feature type="domain" description="UDP-glucose/GDP-mannose dehydrogenase C-terminal" evidence="4">
    <location>
        <begin position="319"/>
        <end position="414"/>
    </location>
</feature>
<keyword evidence="2" id="KW-0520">NAD</keyword>
<dbReference type="InterPro" id="IPR036291">
    <property type="entry name" value="NAD(P)-bd_dom_sf"/>
</dbReference>
<dbReference type="Pfam" id="PF03720">
    <property type="entry name" value="UDPG_MGDP_dh_C"/>
    <property type="match status" value="1"/>
</dbReference>
<dbReference type="SUPFAM" id="SSF48179">
    <property type="entry name" value="6-phosphogluconate dehydrogenase C-terminal domain-like"/>
    <property type="match status" value="1"/>
</dbReference>
<keyword evidence="6" id="KW-1185">Reference proteome</keyword>
<evidence type="ECO:0000259" key="4">
    <source>
        <dbReference type="SMART" id="SM00984"/>
    </source>
</evidence>
<dbReference type="EMBL" id="JANUCP010000002">
    <property type="protein sequence ID" value="MCS3918563.1"/>
    <property type="molecule type" value="Genomic_DNA"/>
</dbReference>
<dbReference type="Pfam" id="PF03721">
    <property type="entry name" value="UDPG_MGDP_dh_N"/>
    <property type="match status" value="1"/>
</dbReference>
<comment type="caution">
    <text evidence="5">The sequence shown here is derived from an EMBL/GenBank/DDBJ whole genome shotgun (WGS) entry which is preliminary data.</text>
</comment>
<dbReference type="GO" id="GO:0047004">
    <property type="term" value="F:UDP-N-acetylglucosamine 6-dehydrogenase activity"/>
    <property type="evidence" value="ECO:0007669"/>
    <property type="project" value="UniProtKB-EC"/>
</dbReference>
<evidence type="ECO:0000256" key="2">
    <source>
        <dbReference type="ARBA" id="ARBA00023027"/>
    </source>
</evidence>
<dbReference type="PIRSF" id="PIRSF000124">
    <property type="entry name" value="UDPglc_GDPman_dh"/>
    <property type="match status" value="1"/>
</dbReference>
<dbReference type="PIRSF" id="PIRSF500136">
    <property type="entry name" value="UDP_ManNAc_DH"/>
    <property type="match status" value="1"/>
</dbReference>
<keyword evidence="1 5" id="KW-0560">Oxidoreductase</keyword>
<dbReference type="SMART" id="SM00984">
    <property type="entry name" value="UDPG_MGDP_dh_C"/>
    <property type="match status" value="1"/>
</dbReference>
<dbReference type="Gene3D" id="3.40.50.720">
    <property type="entry name" value="NAD(P)-binding Rossmann-like Domain"/>
    <property type="match status" value="2"/>
</dbReference>
<dbReference type="InterPro" id="IPR028359">
    <property type="entry name" value="UDP_ManNAc/GlcNAc_DH"/>
</dbReference>
<organism evidence="5 6">
    <name type="scientific">Candidatus Fervidibacter sacchari</name>
    <dbReference type="NCBI Taxonomy" id="1448929"/>
    <lineage>
        <taxon>Bacteria</taxon>
        <taxon>Candidatus Fervidibacterota</taxon>
        <taxon>Candidatus Fervidibacter</taxon>
    </lineage>
</organism>